<dbReference type="Proteomes" id="UP001308179">
    <property type="component" value="Unassembled WGS sequence"/>
</dbReference>
<accession>A0ABR0LH50</accession>
<evidence type="ECO:0000313" key="2">
    <source>
        <dbReference type="EMBL" id="KAK5148684.1"/>
    </source>
</evidence>
<proteinExistence type="predicted"/>
<dbReference type="EMBL" id="JAVRRR010000001">
    <property type="protein sequence ID" value="KAK5148684.1"/>
    <property type="molecule type" value="Genomic_DNA"/>
</dbReference>
<gene>
    <name evidence="2" type="ORF">LTR32_000042</name>
</gene>
<sequence length="570" mass="65165">MKGRFDIFKKYKYSPMPSGNHIRYFDLLPGSWEDPIRGQLSVRLDGEDKSYEAISYTWGSDLTYTVIDCDGNGLDVRANLAILLRRLRSPSDTKRLWVDALCIDQSDEDEQSEQVRRMDSVYRNAGRVVIWLGEENETTAEAFNLLEELRGLIYISPKEQPLSAASTSSISRHRWHALERLLNNSWFSRTWVLQEATLNTRTWIHQGGYSVEWATVRSVIMGVCAARINISSHVDLTASHYMAHFCASILSDPLSWPLLELLEHTEWTSSSKDIDKVFALIGLANDQQTFKPLINYAHDAPLLYSQVALKYLLNGDMKILNSASDHSFSRYRQLPTWVPDWSTWPRASSLGPQISRLRALDGPHPYKKPTKFPTVSPHGSQLTVSGQFTDRVVAIGRHLPLARCSYRGIAFIFLESWRRLAHRNLGARAHPLMTKDMDVDPHVDPLDDVFARLLTLECPLEHLRSESYLRTYLRFLGQAFEHEDVFKYCDRMLTSCRKRTFFVTEQGFMGLGPYFLQPGDRIVQLDGGWTPMAVRRKRAGCFELVGEAYVPGLMRGGWEGDAVYEDICLV</sequence>
<dbReference type="InterPro" id="IPR052895">
    <property type="entry name" value="HetReg/Transcr_Mod"/>
</dbReference>
<dbReference type="Pfam" id="PF26639">
    <property type="entry name" value="Het-6_barrel"/>
    <property type="match status" value="1"/>
</dbReference>
<reference evidence="2 3" key="1">
    <citation type="submission" date="2023-08" db="EMBL/GenBank/DDBJ databases">
        <title>Black Yeasts Isolated from many extreme environments.</title>
        <authorList>
            <person name="Coleine C."/>
            <person name="Stajich J.E."/>
            <person name="Selbmann L."/>
        </authorList>
    </citation>
    <scope>NUCLEOTIDE SEQUENCE [LARGE SCALE GENOMIC DNA]</scope>
    <source>
        <strain evidence="2 3">CCFEE 5386</strain>
    </source>
</reference>
<protein>
    <recommendedName>
        <fullName evidence="1">Heterokaryon incompatibility domain-containing protein</fullName>
    </recommendedName>
</protein>
<name>A0ABR0LH50_9PEZI</name>
<keyword evidence="3" id="KW-1185">Reference proteome</keyword>
<feature type="domain" description="Heterokaryon incompatibility" evidence="1">
    <location>
        <begin position="51"/>
        <end position="195"/>
    </location>
</feature>
<evidence type="ECO:0000259" key="1">
    <source>
        <dbReference type="Pfam" id="PF06985"/>
    </source>
</evidence>
<dbReference type="InterPro" id="IPR010730">
    <property type="entry name" value="HET"/>
</dbReference>
<organism evidence="2 3">
    <name type="scientific">Rachicladosporium monterosium</name>
    <dbReference type="NCBI Taxonomy" id="1507873"/>
    <lineage>
        <taxon>Eukaryota</taxon>
        <taxon>Fungi</taxon>
        <taxon>Dikarya</taxon>
        <taxon>Ascomycota</taxon>
        <taxon>Pezizomycotina</taxon>
        <taxon>Dothideomycetes</taxon>
        <taxon>Dothideomycetidae</taxon>
        <taxon>Cladosporiales</taxon>
        <taxon>Cladosporiaceae</taxon>
        <taxon>Rachicladosporium</taxon>
    </lineage>
</organism>
<comment type="caution">
    <text evidence="2">The sequence shown here is derived from an EMBL/GenBank/DDBJ whole genome shotgun (WGS) entry which is preliminary data.</text>
</comment>
<dbReference type="PANTHER" id="PTHR24148">
    <property type="entry name" value="ANKYRIN REPEAT DOMAIN-CONTAINING PROTEIN 39 HOMOLOG-RELATED"/>
    <property type="match status" value="1"/>
</dbReference>
<evidence type="ECO:0000313" key="3">
    <source>
        <dbReference type="Proteomes" id="UP001308179"/>
    </source>
</evidence>
<dbReference type="PANTHER" id="PTHR24148:SF64">
    <property type="entry name" value="HETEROKARYON INCOMPATIBILITY DOMAIN-CONTAINING PROTEIN"/>
    <property type="match status" value="1"/>
</dbReference>
<dbReference type="Pfam" id="PF06985">
    <property type="entry name" value="HET"/>
    <property type="match status" value="1"/>
</dbReference>